<gene>
    <name evidence="2" type="ORF">GMRT_12190</name>
</gene>
<proteinExistence type="predicted"/>
<reference evidence="2 3" key="1">
    <citation type="submission" date="2019-05" db="EMBL/GenBank/DDBJ databases">
        <title>The compact genome of Giardia muris reveals important steps in the evolution of intestinal protozoan parasites.</title>
        <authorList>
            <person name="Xu F."/>
            <person name="Jimenez-Gonzalez A."/>
            <person name="Einarsson E."/>
            <person name="Astvaldsson A."/>
            <person name="Peirasmaki D."/>
            <person name="Eckmann L."/>
            <person name="Andersson J.O."/>
            <person name="Svard S.G."/>
            <person name="Jerlstrom-Hultqvist J."/>
        </authorList>
    </citation>
    <scope>NUCLEOTIDE SEQUENCE [LARGE SCALE GENOMIC DNA]</scope>
    <source>
        <strain evidence="2 3">Roberts-Thomson</strain>
    </source>
</reference>
<keyword evidence="1" id="KW-1133">Transmembrane helix</keyword>
<keyword evidence="3" id="KW-1185">Reference proteome</keyword>
<keyword evidence="1" id="KW-0472">Membrane</keyword>
<dbReference type="VEuPathDB" id="GiardiaDB:GMRT_12190"/>
<dbReference type="AlphaFoldDB" id="A0A4Z1SW69"/>
<name>A0A4Z1SW69_GIAMU</name>
<sequence length="340" mass="37565">MIFDVLFCTPSGILDYHHKLSGFLAEQNVSPTQVCAVLRSLVQAADEAFGLSILYLELGTVAISILPTSKEMCVIVHEIVDGDVYGAALADTFTDVFRRVIRPAIIRGQSLYQHAFFSQINSHFLESARTSLIALLTRLRYARSVCMCYLSIVSSSCEQLPLGTLFPAVGSRAPRRSDLQVSPEQAEGVIGPVINFANEVIGEMDRLVRTTSLPTSTSADERSGTYPGDGSRFTRLELTFSTYYVVKVILIYSGAYLVLIQCRKPRRPRGDGVAGTTMTLTDTQNVSLVESSIQTSTWNSHLGGKKSFLQKLERQQVEVQGLVRAVGRVVHTLHRLEQYH</sequence>
<evidence type="ECO:0000313" key="3">
    <source>
        <dbReference type="Proteomes" id="UP000315496"/>
    </source>
</evidence>
<keyword evidence="1" id="KW-0812">Transmembrane</keyword>
<dbReference type="EMBL" id="VDLU01000003">
    <property type="protein sequence ID" value="TNJ27798.1"/>
    <property type="molecule type" value="Genomic_DNA"/>
</dbReference>
<organism evidence="2 3">
    <name type="scientific">Giardia muris</name>
    <dbReference type="NCBI Taxonomy" id="5742"/>
    <lineage>
        <taxon>Eukaryota</taxon>
        <taxon>Metamonada</taxon>
        <taxon>Diplomonadida</taxon>
        <taxon>Hexamitidae</taxon>
        <taxon>Giardiinae</taxon>
        <taxon>Giardia</taxon>
    </lineage>
</organism>
<accession>A0A4Z1SW69</accession>
<dbReference type="Proteomes" id="UP000315496">
    <property type="component" value="Chromosome 3"/>
</dbReference>
<comment type="caution">
    <text evidence="2">The sequence shown here is derived from an EMBL/GenBank/DDBJ whole genome shotgun (WGS) entry which is preliminary data.</text>
</comment>
<evidence type="ECO:0000313" key="2">
    <source>
        <dbReference type="EMBL" id="TNJ27798.1"/>
    </source>
</evidence>
<feature type="transmembrane region" description="Helical" evidence="1">
    <location>
        <begin position="241"/>
        <end position="259"/>
    </location>
</feature>
<evidence type="ECO:0000256" key="1">
    <source>
        <dbReference type="SAM" id="Phobius"/>
    </source>
</evidence>
<protein>
    <submittedName>
        <fullName evidence="2">Uncharacterized protein</fullName>
    </submittedName>
</protein>